<protein>
    <submittedName>
        <fullName evidence="1">Uncharacterized protein</fullName>
    </submittedName>
</protein>
<proteinExistence type="predicted"/>
<keyword evidence="2" id="KW-1185">Reference proteome</keyword>
<dbReference type="EMBL" id="JBJUIK010000013">
    <property type="protein sequence ID" value="KAL3507092.1"/>
    <property type="molecule type" value="Genomic_DNA"/>
</dbReference>
<name>A0ABD2YML5_9GENT</name>
<dbReference type="Proteomes" id="UP001630127">
    <property type="component" value="Unassembled WGS sequence"/>
</dbReference>
<sequence length="245" mass="28617">MATTAIPVTVQEEKTISLPQRERPRHTLGVLKKKIYPFLESMCLTFLTTCSRRRVSSFHHLSIMRTGQGNEERYCKYHCLIDHPMEKFFILNYIILKPVEKRTIIFGDEINIKSNHVAISGGHLQKLVPTFALKSYSCPNNKPGASIKNIQFRLFMPIRAGVQRQHFECGIKVHDESPNREPEEWFLIIKGNKFQRKDIKKQQKYMNPYHLQTGMKKKKTISKPSNVEKQNQTQRITLQEFFPTG</sequence>
<comment type="caution">
    <text evidence="1">The sequence shown here is derived from an EMBL/GenBank/DDBJ whole genome shotgun (WGS) entry which is preliminary data.</text>
</comment>
<accession>A0ABD2YML5</accession>
<organism evidence="1 2">
    <name type="scientific">Cinchona calisaya</name>
    <dbReference type="NCBI Taxonomy" id="153742"/>
    <lineage>
        <taxon>Eukaryota</taxon>
        <taxon>Viridiplantae</taxon>
        <taxon>Streptophyta</taxon>
        <taxon>Embryophyta</taxon>
        <taxon>Tracheophyta</taxon>
        <taxon>Spermatophyta</taxon>
        <taxon>Magnoliopsida</taxon>
        <taxon>eudicotyledons</taxon>
        <taxon>Gunneridae</taxon>
        <taxon>Pentapetalae</taxon>
        <taxon>asterids</taxon>
        <taxon>lamiids</taxon>
        <taxon>Gentianales</taxon>
        <taxon>Rubiaceae</taxon>
        <taxon>Cinchonoideae</taxon>
        <taxon>Cinchoneae</taxon>
        <taxon>Cinchona</taxon>
    </lineage>
</organism>
<evidence type="ECO:0000313" key="1">
    <source>
        <dbReference type="EMBL" id="KAL3507092.1"/>
    </source>
</evidence>
<gene>
    <name evidence="1" type="ORF">ACH5RR_032474</name>
</gene>
<evidence type="ECO:0000313" key="2">
    <source>
        <dbReference type="Proteomes" id="UP001630127"/>
    </source>
</evidence>
<dbReference type="AlphaFoldDB" id="A0ABD2YML5"/>
<reference evidence="1 2" key="1">
    <citation type="submission" date="2024-11" db="EMBL/GenBank/DDBJ databases">
        <title>A near-complete genome assembly of Cinchona calisaya.</title>
        <authorList>
            <person name="Lian D.C."/>
            <person name="Zhao X.W."/>
            <person name="Wei L."/>
        </authorList>
    </citation>
    <scope>NUCLEOTIDE SEQUENCE [LARGE SCALE GENOMIC DNA]</scope>
    <source>
        <tissue evidence="1">Nenye</tissue>
    </source>
</reference>